<protein>
    <submittedName>
        <fullName evidence="1">mRNA-degrading endonuclease RelE of RelBE toxin-antitoxin system</fullName>
    </submittedName>
</protein>
<proteinExistence type="predicted"/>
<dbReference type="Pfam" id="PF06296">
    <property type="entry name" value="RelE"/>
    <property type="match status" value="1"/>
</dbReference>
<keyword evidence="2" id="KW-1185">Reference proteome</keyword>
<reference evidence="1 2" key="1">
    <citation type="submission" date="2018-03" db="EMBL/GenBank/DDBJ databases">
        <title>Genomic Encyclopedia of Archaeal and Bacterial Type Strains, Phase II (KMG-II): from individual species to whole genera.</title>
        <authorList>
            <person name="Goeker M."/>
        </authorList>
    </citation>
    <scope>NUCLEOTIDE SEQUENCE [LARGE SCALE GENOMIC DNA]</scope>
    <source>
        <strain evidence="1 2">DSM 28354</strain>
    </source>
</reference>
<dbReference type="Proteomes" id="UP000238375">
    <property type="component" value="Unassembled WGS sequence"/>
</dbReference>
<organism evidence="1 2">
    <name type="scientific">Spirosoma oryzae</name>
    <dbReference type="NCBI Taxonomy" id="1469603"/>
    <lineage>
        <taxon>Bacteria</taxon>
        <taxon>Pseudomonadati</taxon>
        <taxon>Bacteroidota</taxon>
        <taxon>Cytophagia</taxon>
        <taxon>Cytophagales</taxon>
        <taxon>Cytophagaceae</taxon>
        <taxon>Spirosoma</taxon>
    </lineage>
</organism>
<dbReference type="AlphaFoldDB" id="A0A2T0SQ24"/>
<dbReference type="RefSeq" id="WP_106139024.1">
    <property type="nucleotide sequence ID" value="NZ_PVTE01000014.1"/>
</dbReference>
<keyword evidence="1" id="KW-0540">Nuclease</keyword>
<keyword evidence="1" id="KW-0255">Endonuclease</keyword>
<evidence type="ECO:0000313" key="1">
    <source>
        <dbReference type="EMBL" id="PRY35514.1"/>
    </source>
</evidence>
<comment type="caution">
    <text evidence="1">The sequence shown here is derived from an EMBL/GenBank/DDBJ whole genome shotgun (WGS) entry which is preliminary data.</text>
</comment>
<name>A0A2T0SQ24_9BACT</name>
<keyword evidence="1" id="KW-0378">Hydrolase</keyword>
<gene>
    <name evidence="1" type="ORF">CLV58_11499</name>
</gene>
<dbReference type="OrthoDB" id="1364255at2"/>
<dbReference type="EMBL" id="PVTE01000014">
    <property type="protein sequence ID" value="PRY35514.1"/>
    <property type="molecule type" value="Genomic_DNA"/>
</dbReference>
<dbReference type="InterPro" id="IPR009387">
    <property type="entry name" value="HigB-2"/>
</dbReference>
<evidence type="ECO:0000313" key="2">
    <source>
        <dbReference type="Proteomes" id="UP000238375"/>
    </source>
</evidence>
<accession>A0A2T0SQ24</accession>
<sequence length="112" mass="12515">MPNSVLLTPRFERRYKRFSKKFASLEGELDELIADLTKSPTIGQSLGSGLYKIRLAVKSKGKGKSGGFRIVSYLVTENEDNTDIFLITMYDKSEDSSIDKDTLLAMIADLSE</sequence>
<dbReference type="GO" id="GO:0004519">
    <property type="term" value="F:endonuclease activity"/>
    <property type="evidence" value="ECO:0007669"/>
    <property type="project" value="UniProtKB-KW"/>
</dbReference>